<name>V1GU76_SALER</name>
<dbReference type="STRING" id="1173950.SEI61121_21191"/>
<keyword evidence="1" id="KW-0378">Hydrolase</keyword>
<protein>
    <submittedName>
        <fullName evidence="1">L-arabinose transporter permease protein</fullName>
        <ecNumber evidence="1">3.6.3.17</ecNumber>
    </submittedName>
</protein>
<dbReference type="EC" id="3.6.3.17" evidence="1"/>
<dbReference type="PATRIC" id="fig|1173950.3.peg.4430"/>
<reference evidence="1 2" key="1">
    <citation type="journal article" date="2013" name="Genome Biol. Evol.">
        <title>Phylogenetic diversity of the enteric pathogen Salmonella enterica subsp. enterica inferred from genome-wide reference-free SNP characters.</title>
        <authorList>
            <person name="Timme R.E."/>
            <person name="Pettengill J.B."/>
            <person name="Allard M.W."/>
            <person name="Strain E."/>
            <person name="Barrangou R."/>
            <person name="Wehnes C."/>
            <person name="Van Kessel J.S."/>
            <person name="Karns J.S."/>
            <person name="Musser S.M."/>
            <person name="Brown E.W."/>
        </authorList>
    </citation>
    <scope>NUCLEOTIDE SEQUENCE [LARGE SCALE GENOMIC DNA]</scope>
    <source>
        <strain evidence="1 2">1121</strain>
    </source>
</reference>
<dbReference type="Proteomes" id="UP000017304">
    <property type="component" value="Unassembled WGS sequence"/>
</dbReference>
<dbReference type="AlphaFoldDB" id="V1GU76"/>
<evidence type="ECO:0000313" key="2">
    <source>
        <dbReference type="Proteomes" id="UP000017304"/>
    </source>
</evidence>
<organism evidence="1 2">
    <name type="scientific">Salmonella enterica subsp. indica serovar 6,14,25:z10:1,(2),7 str. 1121</name>
    <dbReference type="NCBI Taxonomy" id="1173950"/>
    <lineage>
        <taxon>Bacteria</taxon>
        <taxon>Pseudomonadati</taxon>
        <taxon>Pseudomonadota</taxon>
        <taxon>Gammaproteobacteria</taxon>
        <taxon>Enterobacterales</taxon>
        <taxon>Enterobacteriaceae</taxon>
        <taxon>Salmonella</taxon>
    </lineage>
</organism>
<comment type="caution">
    <text evidence="1">The sequence shown here is derived from an EMBL/GenBank/DDBJ whole genome shotgun (WGS) entry which is preliminary data.</text>
</comment>
<proteinExistence type="predicted"/>
<evidence type="ECO:0000313" key="1">
    <source>
        <dbReference type="EMBL" id="ESE81235.1"/>
    </source>
</evidence>
<dbReference type="EMBL" id="AOXI01000050">
    <property type="protein sequence ID" value="ESE81235.1"/>
    <property type="molecule type" value="Genomic_DNA"/>
</dbReference>
<dbReference type="GO" id="GO:0016787">
    <property type="term" value="F:hydrolase activity"/>
    <property type="evidence" value="ECO:0007669"/>
    <property type="project" value="UniProtKB-KW"/>
</dbReference>
<gene>
    <name evidence="1" type="primary">araH</name>
    <name evidence="1" type="ORF">SEI61121_21191</name>
</gene>
<accession>V1GU76</accession>
<sequence>MWNAILPGVDGVIILASRMTSGQPMNSLGYELIVISACVSGAFP</sequence>